<dbReference type="Gene3D" id="3.30.870.10">
    <property type="entry name" value="Endonuclease Chain A"/>
    <property type="match status" value="1"/>
</dbReference>
<dbReference type="Gene3D" id="3.40.50.300">
    <property type="entry name" value="P-loop containing nucleotide triphosphate hydrolases"/>
    <property type="match status" value="2"/>
</dbReference>
<dbReference type="PANTHER" id="PTHR47962:SF7">
    <property type="entry name" value="MITOCHONDRIAL ATP-DEPENDENT HELICASE IRC3-RELATED"/>
    <property type="match status" value="1"/>
</dbReference>
<keyword evidence="3" id="KW-0347">Helicase</keyword>
<dbReference type="GO" id="GO:0016887">
    <property type="term" value="F:ATP hydrolysis activity"/>
    <property type="evidence" value="ECO:0007669"/>
    <property type="project" value="TreeGrafter"/>
</dbReference>
<sequence>MSFIMQTGIYEQLITKVISNKLDKDKFFISERNMDTTEQTLWLTRALVHVFHLAISESKNTKDSPLAQIELANELIYWLQERIENLDLSDYTIAQPAKLLTAIFDKQDPVSAKLSAHIDKITPLTGLTQSELFCGSNQGISLESEIKREILSSNKICWIISFIKWTGLRIFMDELRTFTSNNKHKLQIITTSYMGATDLKAVQWLAKLPNTEVKLSYNHNQERLHAKSYLFMRDSGFHTAYIGSSNLSRSALTNGLEWNLKITNQEIPHIIDKTFSTFETYWQQPEFDFFDGSEKASSKLNRSLNLGRGDKNNSNTVFFDLAPHQHQIEILERLDAERNLHGRNRNLIVAATGTGKTLISAFDFKRFYQENPTAKILFIAHREEILKQAIESFRAVLKQPNFGELWVGQHKPDSYDQLFASIQTFNNQLDNMNLSSDYYDFIVIDEVHHVSAESYRKFISYFSPKILLGLTATPERHDGKNILDDFGGVIAAELRLPEAINLRYLCPFQYFGIDDNTDLRQVKWENGRYNPSELTQVYTQNDQRLQKILQNIEELVTNPLEMRALAFCVNQDHARYMAEKFCLKGIPSAVLTSKNASERHSVRQDLQLGNINILCVVDIFNEGVDIPEIDTLLFLRPTESLTIFLQQLGRGLRHNDGKECVTVLDFVGNARTEYDFSQKFRALIGKTHTAISKEIEHGFPHLPLGCHIELQKKTKEIILNNIKQAILNQQKLKSHIQNFQHHTVQKLTLSNFLNFYPNIRLIDIYKKKPKDGGGWTRLLSDLLLIPRVNETTIAENYHRAIFNSIIKCDARTYLKFIRSLAINHFKWVDNGDAIEQRMALMCHYDFWSCSGDKLGFTSLSESLAALTHPEYQNELIEVINYLLDNNDTQVQRLQTDFPCPLQLNARYTREQIIAGLGGSSFEKQAVSREGVFNLRELNVELLFVTLQKSDQHFSPTTLYHDYAMSPTHFHWQTQNSARPDSGKGLAYIQHKDIGKKLMLWVRESNKDENGNTMGFVNLGWVNLAETSGSQPMNITWELHEPMPSYLWKDAAKLANS</sequence>
<evidence type="ECO:0000259" key="1">
    <source>
        <dbReference type="PROSITE" id="PS51192"/>
    </source>
</evidence>
<dbReference type="GO" id="GO:0005524">
    <property type="term" value="F:ATP binding"/>
    <property type="evidence" value="ECO:0007669"/>
    <property type="project" value="InterPro"/>
</dbReference>
<dbReference type="Proteomes" id="UP000002350">
    <property type="component" value="Chromosome"/>
</dbReference>
<keyword evidence="3" id="KW-0547">Nucleotide-binding</keyword>
<dbReference type="Pfam" id="PF04851">
    <property type="entry name" value="ResIII"/>
    <property type="match status" value="1"/>
</dbReference>
<dbReference type="InterPro" id="IPR006935">
    <property type="entry name" value="Helicase/UvrB_N"/>
</dbReference>
<gene>
    <name evidence="3" type="ordered locus">SVI_0017</name>
</gene>
<dbReference type="SMART" id="SM00487">
    <property type="entry name" value="DEXDc"/>
    <property type="match status" value="1"/>
</dbReference>
<keyword evidence="4" id="KW-1185">Reference proteome</keyword>
<dbReference type="SUPFAM" id="SSF56024">
    <property type="entry name" value="Phospholipase D/nuclease"/>
    <property type="match status" value="1"/>
</dbReference>
<dbReference type="InterPro" id="IPR025202">
    <property type="entry name" value="PLD-like_dom"/>
</dbReference>
<dbReference type="InterPro" id="IPR021835">
    <property type="entry name" value="DUF3427"/>
</dbReference>
<dbReference type="KEGG" id="svo:SVI_0017"/>
<dbReference type="GO" id="GO:0003677">
    <property type="term" value="F:DNA binding"/>
    <property type="evidence" value="ECO:0007669"/>
    <property type="project" value="InterPro"/>
</dbReference>
<evidence type="ECO:0000259" key="2">
    <source>
        <dbReference type="PROSITE" id="PS51194"/>
    </source>
</evidence>
<dbReference type="Pfam" id="PF13091">
    <property type="entry name" value="PLDc_2"/>
    <property type="match status" value="1"/>
</dbReference>
<dbReference type="AlphaFoldDB" id="D4ZD66"/>
<keyword evidence="3" id="KW-0378">Hydrolase</keyword>
<keyword evidence="3" id="KW-0067">ATP-binding</keyword>
<dbReference type="InterPro" id="IPR052511">
    <property type="entry name" value="ATP-dep_Helicase"/>
</dbReference>
<dbReference type="PROSITE" id="PS51194">
    <property type="entry name" value="HELICASE_CTER"/>
    <property type="match status" value="1"/>
</dbReference>
<dbReference type="CDD" id="cd09203">
    <property type="entry name" value="PLDc_N_DEXD_b1"/>
    <property type="match status" value="1"/>
</dbReference>
<evidence type="ECO:0000313" key="3">
    <source>
        <dbReference type="EMBL" id="BAI99987.1"/>
    </source>
</evidence>
<dbReference type="PANTHER" id="PTHR47962">
    <property type="entry name" value="ATP-DEPENDENT HELICASE LHR-RELATED-RELATED"/>
    <property type="match status" value="1"/>
</dbReference>
<dbReference type="PROSITE" id="PS51192">
    <property type="entry name" value="HELICASE_ATP_BIND_1"/>
    <property type="match status" value="1"/>
</dbReference>
<feature type="domain" description="Helicase C-terminal" evidence="2">
    <location>
        <begin position="551"/>
        <end position="703"/>
    </location>
</feature>
<name>D4ZD66_SHEVD</name>
<protein>
    <submittedName>
        <fullName evidence="3">Helicase</fullName>
    </submittedName>
</protein>
<proteinExistence type="predicted"/>
<dbReference type="HOGENOM" id="CLU_005588_1_1_6"/>
<dbReference type="SUPFAM" id="SSF52540">
    <property type="entry name" value="P-loop containing nucleoside triphosphate hydrolases"/>
    <property type="match status" value="1"/>
</dbReference>
<dbReference type="eggNOG" id="COG1061">
    <property type="taxonomic scope" value="Bacteria"/>
</dbReference>
<feature type="domain" description="Helicase ATP-binding" evidence="1">
    <location>
        <begin position="337"/>
        <end position="492"/>
    </location>
</feature>
<dbReference type="CDD" id="cd18799">
    <property type="entry name" value="SF2_C_EcoAI-like"/>
    <property type="match status" value="1"/>
</dbReference>
<dbReference type="CDD" id="cd18032">
    <property type="entry name" value="DEXHc_RE_I_III_res"/>
    <property type="match status" value="1"/>
</dbReference>
<dbReference type="Pfam" id="PF00271">
    <property type="entry name" value="Helicase_C"/>
    <property type="match status" value="1"/>
</dbReference>
<accession>D4ZD66</accession>
<evidence type="ECO:0000313" key="4">
    <source>
        <dbReference type="Proteomes" id="UP000002350"/>
    </source>
</evidence>
<dbReference type="SMART" id="SM00490">
    <property type="entry name" value="HELICc"/>
    <property type="match status" value="1"/>
</dbReference>
<dbReference type="EMBL" id="AP011177">
    <property type="protein sequence ID" value="BAI99987.1"/>
    <property type="molecule type" value="Genomic_DNA"/>
</dbReference>
<dbReference type="Pfam" id="PF11907">
    <property type="entry name" value="DUF3427"/>
    <property type="match status" value="1"/>
</dbReference>
<dbReference type="InterPro" id="IPR027417">
    <property type="entry name" value="P-loop_NTPase"/>
</dbReference>
<dbReference type="REBASE" id="38804">
    <property type="entry name" value="SviDSSORF17P"/>
</dbReference>
<dbReference type="GO" id="GO:0004386">
    <property type="term" value="F:helicase activity"/>
    <property type="evidence" value="ECO:0007669"/>
    <property type="project" value="UniProtKB-KW"/>
</dbReference>
<dbReference type="STRING" id="637905.SVI_0017"/>
<dbReference type="InterPro" id="IPR001650">
    <property type="entry name" value="Helicase_C-like"/>
</dbReference>
<dbReference type="InterPro" id="IPR014001">
    <property type="entry name" value="Helicase_ATP-bd"/>
</dbReference>
<organism evidence="3 4">
    <name type="scientific">Shewanella violacea (strain JCM 10179 / CIP 106290 / LMG 19151 / DSS12)</name>
    <dbReference type="NCBI Taxonomy" id="637905"/>
    <lineage>
        <taxon>Bacteria</taxon>
        <taxon>Pseudomonadati</taxon>
        <taxon>Pseudomonadota</taxon>
        <taxon>Gammaproteobacteria</taxon>
        <taxon>Alteromonadales</taxon>
        <taxon>Shewanellaceae</taxon>
        <taxon>Shewanella</taxon>
    </lineage>
</organism>
<reference evidence="4" key="1">
    <citation type="journal article" date="2010" name="Mol. Biosyst.">
        <title>Complete genome sequence and comparative analysis of Shewanella violacea, a psychrophilic and piezophilic bacterium from deep sea floor sediments.</title>
        <authorList>
            <person name="Aono E."/>
            <person name="Baba T."/>
            <person name="Ara T."/>
            <person name="Nishi T."/>
            <person name="Nakamichi T."/>
            <person name="Inamoto E."/>
            <person name="Toyonaga H."/>
            <person name="Hasegawa M."/>
            <person name="Takai Y."/>
            <person name="Okumura Y."/>
            <person name="Baba M."/>
            <person name="Tomita M."/>
            <person name="Kato C."/>
            <person name="Oshima T."/>
            <person name="Nakasone K."/>
            <person name="Mori H."/>
        </authorList>
    </citation>
    <scope>NUCLEOTIDE SEQUENCE [LARGE SCALE GENOMIC DNA]</scope>
    <source>
        <strain evidence="4">JCM 10179 / CIP 106290 / LMG 19151 / DSS12</strain>
    </source>
</reference>
<dbReference type="eggNOG" id="COG3886">
    <property type="taxonomic scope" value="Bacteria"/>
</dbReference>